<name>A0A2U9IPW8_9CREN</name>
<accession>A0A2U9IPW8</accession>
<gene>
    <name evidence="2" type="ORF">DFR86_11260</name>
</gene>
<evidence type="ECO:0000256" key="1">
    <source>
        <dbReference type="SAM" id="Phobius"/>
    </source>
</evidence>
<dbReference type="RefSeq" id="WP_110380945.1">
    <property type="nucleotide sequence ID" value="NZ_CP029288.2"/>
</dbReference>
<organism evidence="2 3">
    <name type="scientific">Acidianus sulfidivorans JP7</name>
    <dbReference type="NCBI Taxonomy" id="619593"/>
    <lineage>
        <taxon>Archaea</taxon>
        <taxon>Thermoproteota</taxon>
        <taxon>Thermoprotei</taxon>
        <taxon>Sulfolobales</taxon>
        <taxon>Sulfolobaceae</taxon>
        <taxon>Acidianus</taxon>
    </lineage>
</organism>
<evidence type="ECO:0000313" key="2">
    <source>
        <dbReference type="EMBL" id="AWR98055.1"/>
    </source>
</evidence>
<keyword evidence="1" id="KW-0472">Membrane</keyword>
<sequence>MYNKINKQEIAWLISGVLAGIGYIFATFYFMIIRKDESRWLGLMFLLGPIGSILVYFIARKEYKDLSLISIYLLVGFLIWVPIALLFGINPLYQFFGYIHGWLGD</sequence>
<dbReference type="EMBL" id="CP029288">
    <property type="protein sequence ID" value="AWR98055.1"/>
    <property type="molecule type" value="Genomic_DNA"/>
</dbReference>
<dbReference type="GeneID" id="36838555"/>
<feature type="transmembrane region" description="Helical" evidence="1">
    <location>
        <begin position="39"/>
        <end position="59"/>
    </location>
</feature>
<dbReference type="Proteomes" id="UP000248410">
    <property type="component" value="Chromosome"/>
</dbReference>
<feature type="transmembrane region" description="Helical" evidence="1">
    <location>
        <begin position="71"/>
        <end position="93"/>
    </location>
</feature>
<reference evidence="2 3" key="1">
    <citation type="submission" date="2018-05" db="EMBL/GenBank/DDBJ databases">
        <title>Complete Genome Sequences of Extremely Thermoacidophilic, Metal-Mobilizing Type-Strain Members of the Archaeal Family Sulfolobaceae: Acidianus brierleyi DSM-1651T, Acidianus sulfidivorans DSM-18786T, Metallosphaera hakonensis DSM-7519T, and Metallosphaera prunae DSM-10039T.</title>
        <authorList>
            <person name="Counts J.A."/>
            <person name="Kelly R.M."/>
        </authorList>
    </citation>
    <scope>NUCLEOTIDE SEQUENCE [LARGE SCALE GENOMIC DNA]</scope>
    <source>
        <strain evidence="2 3">JP7</strain>
    </source>
</reference>
<dbReference type="KEGG" id="asul:DFR86_11260"/>
<keyword evidence="3" id="KW-1185">Reference proteome</keyword>
<feature type="transmembrane region" description="Helical" evidence="1">
    <location>
        <begin position="12"/>
        <end position="33"/>
    </location>
</feature>
<keyword evidence="1" id="KW-0812">Transmembrane</keyword>
<proteinExistence type="predicted"/>
<evidence type="ECO:0000313" key="3">
    <source>
        <dbReference type="Proteomes" id="UP000248410"/>
    </source>
</evidence>
<dbReference type="OrthoDB" id="38361at2157"/>
<dbReference type="AlphaFoldDB" id="A0A2U9IPW8"/>
<protein>
    <submittedName>
        <fullName evidence="2">Uncharacterized protein</fullName>
    </submittedName>
</protein>
<keyword evidence="1" id="KW-1133">Transmembrane helix</keyword>